<evidence type="ECO:0000256" key="5">
    <source>
        <dbReference type="ARBA" id="ARBA00022737"/>
    </source>
</evidence>
<evidence type="ECO:0000313" key="13">
    <source>
        <dbReference type="EMBL" id="TQB76695.1"/>
    </source>
</evidence>
<evidence type="ECO:0000256" key="11">
    <source>
        <dbReference type="SAM" id="MobiDB-lite"/>
    </source>
</evidence>
<dbReference type="STRING" id="5098.A0A507R5K2"/>
<dbReference type="PROSITE" id="PS51263">
    <property type="entry name" value="ADF_H"/>
    <property type="match status" value="2"/>
</dbReference>
<dbReference type="PANTHER" id="PTHR13759:SF1">
    <property type="entry name" value="TWINFILIN"/>
    <property type="match status" value="1"/>
</dbReference>
<dbReference type="SMART" id="SM00102">
    <property type="entry name" value="ADF"/>
    <property type="match status" value="2"/>
</dbReference>
<feature type="compositionally biased region" description="Basic residues" evidence="11">
    <location>
        <begin position="339"/>
        <end position="348"/>
    </location>
</feature>
<dbReference type="Gene3D" id="3.40.20.10">
    <property type="entry name" value="Severin"/>
    <property type="match status" value="2"/>
</dbReference>
<evidence type="ECO:0000256" key="7">
    <source>
        <dbReference type="ARBA" id="ARBA00023212"/>
    </source>
</evidence>
<dbReference type="InterPro" id="IPR002108">
    <property type="entry name" value="ADF-H"/>
</dbReference>
<evidence type="ECO:0000256" key="6">
    <source>
        <dbReference type="ARBA" id="ARBA00023203"/>
    </source>
</evidence>
<dbReference type="SUPFAM" id="SSF55753">
    <property type="entry name" value="Actin depolymerizing proteins"/>
    <property type="match status" value="2"/>
</dbReference>
<dbReference type="GO" id="GO:0030042">
    <property type="term" value="P:actin filament depolymerization"/>
    <property type="evidence" value="ECO:0007669"/>
    <property type="project" value="TreeGrafter"/>
</dbReference>
<keyword evidence="4" id="KW-0963">Cytoplasm</keyword>
<comment type="similarity">
    <text evidence="3">Belongs to the actin-binding proteins ADF family. Twinfilin subfamily.</text>
</comment>
<evidence type="ECO:0000259" key="12">
    <source>
        <dbReference type="PROSITE" id="PS51263"/>
    </source>
</evidence>
<reference evidence="13 14" key="1">
    <citation type="submission" date="2019-06" db="EMBL/GenBank/DDBJ databases">
        <title>Wine fermentation using esterase from Monascus purpureus.</title>
        <authorList>
            <person name="Geng C."/>
            <person name="Zhang Y."/>
        </authorList>
    </citation>
    <scope>NUCLEOTIDE SEQUENCE [LARGE SCALE GENOMIC DNA]</scope>
    <source>
        <strain evidence="13">HQ1</strain>
    </source>
</reference>
<dbReference type="CDD" id="cd11284">
    <property type="entry name" value="ADF_Twf-C_like"/>
    <property type="match status" value="1"/>
</dbReference>
<evidence type="ECO:0000256" key="1">
    <source>
        <dbReference type="ARBA" id="ARBA00004245"/>
    </source>
</evidence>
<gene>
    <name evidence="13" type="primary">TWF1</name>
    <name evidence="13" type="ORF">MPDQ_007090</name>
</gene>
<dbReference type="Proteomes" id="UP000319663">
    <property type="component" value="Unassembled WGS sequence"/>
</dbReference>
<evidence type="ECO:0000256" key="8">
    <source>
        <dbReference type="ARBA" id="ARBA00038532"/>
    </source>
</evidence>
<comment type="subcellular location">
    <subcellularLocation>
        <location evidence="2">Cytoplasm</location>
        <location evidence="2">Cell cortex</location>
    </subcellularLocation>
    <subcellularLocation>
        <location evidence="1">Cytoplasm</location>
        <location evidence="1">Cytoskeleton</location>
    </subcellularLocation>
</comment>
<dbReference type="PANTHER" id="PTHR13759">
    <property type="entry name" value="TWINFILIN"/>
    <property type="match status" value="1"/>
</dbReference>
<keyword evidence="5" id="KW-0677">Repeat</keyword>
<dbReference type="GO" id="GO:0051016">
    <property type="term" value="P:barbed-end actin filament capping"/>
    <property type="evidence" value="ECO:0007669"/>
    <property type="project" value="TreeGrafter"/>
</dbReference>
<evidence type="ECO:0000313" key="14">
    <source>
        <dbReference type="Proteomes" id="UP000319663"/>
    </source>
</evidence>
<comment type="subunit">
    <text evidence="8">Interacts with G-actin; ADP-actin form.</text>
</comment>
<dbReference type="Pfam" id="PF00241">
    <property type="entry name" value="Cofilin_ADF"/>
    <property type="match status" value="2"/>
</dbReference>
<feature type="compositionally biased region" description="Basic and acidic residues" evidence="11">
    <location>
        <begin position="316"/>
        <end position="328"/>
    </location>
</feature>
<evidence type="ECO:0000256" key="10">
    <source>
        <dbReference type="ARBA" id="ARBA00069496"/>
    </source>
</evidence>
<proteinExistence type="inferred from homology"/>
<feature type="region of interest" description="Disordered" evidence="11">
    <location>
        <begin position="316"/>
        <end position="348"/>
    </location>
</feature>
<dbReference type="GO" id="GO:0005884">
    <property type="term" value="C:actin filament"/>
    <property type="evidence" value="ECO:0007669"/>
    <property type="project" value="TreeGrafter"/>
</dbReference>
<dbReference type="OrthoDB" id="10006997at2759"/>
<keyword evidence="7" id="KW-0206">Cytoskeleton</keyword>
<dbReference type="GO" id="GO:0003785">
    <property type="term" value="F:actin monomer binding"/>
    <property type="evidence" value="ECO:0007669"/>
    <property type="project" value="TreeGrafter"/>
</dbReference>
<sequence>MQSGISVTPELHDAFHSFASDSSIFCLPVTITAESLTPLPTIPFSSSHGPEAFYASLPKLSSTLQPKVPIYLLLRKPQDNASESSLVALTYIPSNAPVRAKTIFASTRSTLVRELGSEKFAETIFATDEDEVVGEAVWREREAEGNGNGASAGFRREDLMDEKERELQAVRRAEEEARIGTPQRDIGIGGTFGRGNATSGMSISMPVEEKARAALRELRQGSLVQLAIDIPRETFTLETLQPEVDAGSVSSHISPSSPRYTFYHYPGSEALIFIYTCPSNSSIKERMLYASSRRHAIDIAENEGLKIHKKIEAGVPEDITRERLHEEVYPPQDQGPKRGFAKPRRPGR</sequence>
<dbReference type="GO" id="GO:0005938">
    <property type="term" value="C:cell cortex"/>
    <property type="evidence" value="ECO:0007669"/>
    <property type="project" value="UniProtKB-SubCell"/>
</dbReference>
<feature type="domain" description="ADF-H" evidence="12">
    <location>
        <begin position="4"/>
        <end position="142"/>
    </location>
</feature>
<keyword evidence="6" id="KW-0009">Actin-binding</keyword>
<evidence type="ECO:0000256" key="3">
    <source>
        <dbReference type="ARBA" id="ARBA00009557"/>
    </source>
</evidence>
<comment type="caution">
    <text evidence="13">The sequence shown here is derived from an EMBL/GenBank/DDBJ whole genome shotgun (WGS) entry which is preliminary data.</text>
</comment>
<organism evidence="13 14">
    <name type="scientific">Monascus purpureus</name>
    <name type="common">Red mold</name>
    <name type="synonym">Monascus anka</name>
    <dbReference type="NCBI Taxonomy" id="5098"/>
    <lineage>
        <taxon>Eukaryota</taxon>
        <taxon>Fungi</taxon>
        <taxon>Dikarya</taxon>
        <taxon>Ascomycota</taxon>
        <taxon>Pezizomycotina</taxon>
        <taxon>Eurotiomycetes</taxon>
        <taxon>Eurotiomycetidae</taxon>
        <taxon>Eurotiales</taxon>
        <taxon>Aspergillaceae</taxon>
        <taxon>Monascus</taxon>
    </lineage>
</organism>
<protein>
    <recommendedName>
        <fullName evidence="10">Twinfilin</fullName>
    </recommendedName>
</protein>
<accession>A0A507R5K2</accession>
<dbReference type="FunFam" id="3.40.20.10:FF:000007">
    <property type="entry name" value="Twinfilin-1 isoform 1"/>
    <property type="match status" value="1"/>
</dbReference>
<dbReference type="GO" id="GO:0051015">
    <property type="term" value="F:actin filament binding"/>
    <property type="evidence" value="ECO:0007669"/>
    <property type="project" value="TreeGrafter"/>
</dbReference>
<keyword evidence="14" id="KW-1185">Reference proteome</keyword>
<feature type="domain" description="ADF-H" evidence="12">
    <location>
        <begin position="200"/>
        <end position="329"/>
    </location>
</feature>
<evidence type="ECO:0000256" key="4">
    <source>
        <dbReference type="ARBA" id="ARBA00022490"/>
    </source>
</evidence>
<dbReference type="FunFam" id="3.40.20.10:FF:000042">
    <property type="entry name" value="Actin depolymerizing protein"/>
    <property type="match status" value="1"/>
</dbReference>
<dbReference type="AlphaFoldDB" id="A0A507R5K2"/>
<comment type="function">
    <text evidence="9">Actin-binding protein involved in motile and morphological processes. Inhibits actin polymerization, likely by sequestering G-actin.</text>
</comment>
<evidence type="ECO:0000256" key="2">
    <source>
        <dbReference type="ARBA" id="ARBA00004544"/>
    </source>
</evidence>
<dbReference type="EMBL" id="VIFY01000007">
    <property type="protein sequence ID" value="TQB76695.1"/>
    <property type="molecule type" value="Genomic_DNA"/>
</dbReference>
<dbReference type="InterPro" id="IPR029006">
    <property type="entry name" value="ADF-H/Gelsolin-like_dom_sf"/>
</dbReference>
<evidence type="ECO:0000256" key="9">
    <source>
        <dbReference type="ARBA" id="ARBA00056419"/>
    </source>
</evidence>
<dbReference type="InterPro" id="IPR028458">
    <property type="entry name" value="Twinfilin"/>
</dbReference>
<dbReference type="CDD" id="cd11285">
    <property type="entry name" value="ADF_Twf-N_like"/>
    <property type="match status" value="1"/>
</dbReference>
<name>A0A507R5K2_MONPU</name>